<dbReference type="InterPro" id="IPR006315">
    <property type="entry name" value="OM_autotransptr_brl_dom"/>
</dbReference>
<dbReference type="RefSeq" id="WP_155582376.1">
    <property type="nucleotide sequence ID" value="NZ_JBHSTH010000013.1"/>
</dbReference>
<feature type="domain" description="Autotransporter" evidence="2">
    <location>
        <begin position="155"/>
        <end position="438"/>
    </location>
</feature>
<dbReference type="Proteomes" id="UP000438196">
    <property type="component" value="Unassembled WGS sequence"/>
</dbReference>
<feature type="signal peptide" evidence="1">
    <location>
        <begin position="1"/>
        <end position="26"/>
    </location>
</feature>
<dbReference type="PROSITE" id="PS51208">
    <property type="entry name" value="AUTOTRANSPORTER"/>
    <property type="match status" value="1"/>
</dbReference>
<comment type="caution">
    <text evidence="3">The sequence shown here is derived from an EMBL/GenBank/DDBJ whole genome shotgun (WGS) entry which is preliminary data.</text>
</comment>
<evidence type="ECO:0000259" key="2">
    <source>
        <dbReference type="PROSITE" id="PS51208"/>
    </source>
</evidence>
<accession>A0A6I3W7U2</accession>
<reference evidence="3 4" key="1">
    <citation type="submission" date="2019-11" db="EMBL/GenBank/DDBJ databases">
        <title>Pseudomonas karstica sp. nov. and Pseudomonas spelaei sp. nov. from karst caves.</title>
        <authorList>
            <person name="Zeman M."/>
        </authorList>
    </citation>
    <scope>NUCLEOTIDE SEQUENCE [LARGE SCALE GENOMIC DNA]</scope>
    <source>
        <strain evidence="3 4">CCM 7893</strain>
    </source>
</reference>
<gene>
    <name evidence="3" type="ORF">GNF76_06615</name>
</gene>
<dbReference type="SMART" id="SM00869">
    <property type="entry name" value="Autotransporter"/>
    <property type="match status" value="1"/>
</dbReference>
<protein>
    <submittedName>
        <fullName evidence="3">Autotransporter domain-containing protein</fullName>
    </submittedName>
</protein>
<dbReference type="Gene3D" id="2.40.128.130">
    <property type="entry name" value="Autotransporter beta-domain"/>
    <property type="match status" value="1"/>
</dbReference>
<keyword evidence="1" id="KW-0732">Signal</keyword>
<dbReference type="SUPFAM" id="SSF103515">
    <property type="entry name" value="Autotransporter"/>
    <property type="match status" value="1"/>
</dbReference>
<dbReference type="OrthoDB" id="5760545at2"/>
<proteinExistence type="predicted"/>
<evidence type="ECO:0000313" key="4">
    <source>
        <dbReference type="Proteomes" id="UP000438196"/>
    </source>
</evidence>
<dbReference type="EMBL" id="WNNK01000004">
    <property type="protein sequence ID" value="MUF04001.1"/>
    <property type="molecule type" value="Genomic_DNA"/>
</dbReference>
<dbReference type="Pfam" id="PF03797">
    <property type="entry name" value="Autotransporter"/>
    <property type="match status" value="1"/>
</dbReference>
<dbReference type="InterPro" id="IPR005546">
    <property type="entry name" value="Autotransporte_beta"/>
</dbReference>
<evidence type="ECO:0000256" key="1">
    <source>
        <dbReference type="SAM" id="SignalP"/>
    </source>
</evidence>
<keyword evidence="4" id="KW-1185">Reference proteome</keyword>
<feature type="chain" id="PRO_5026190766" evidence="1">
    <location>
        <begin position="27"/>
        <end position="438"/>
    </location>
</feature>
<sequence length="438" mass="47934">MPFTSQRLVLAITLALGATSIQYAQARGDMEPDSEWITQNPVDGTKEQHHPALPEPTTDFYFADHATSRNGLRAAHVLDSAVDALLDSDELTDWDRYELENIGQYLGGLGPGRIGAVLEQLAASQNANLGTATQKGMEQINSGLLLAMRQLPDSPGESGGRLWVQGLNNGGRLDGQHGSAGLQQDTKGMVIGADWAVTHDWRAGLMGGKSASNFDAKRFHAELDSWHLGAYAVRQDGPLALRLGAIYSNHDGQNKRNVDIEFFDYREQLKGKYNAQSQNAFAELGYQMSKGDFSAEPFASIGYQRYHRDSFKEKGGRTALNVGEQTQQNLSSTFGIHLASLYRLDNQMSLKPHLSTRWKHLYGNVDSKVRQSSTQADKKGFNSDFTIEGTALDRDSLALQAGLDLGLSADQTVGLAYTSEFGSHSRNQGIMGQWAMAF</sequence>
<dbReference type="AlphaFoldDB" id="A0A6I3W7U2"/>
<dbReference type="NCBIfam" id="TIGR01414">
    <property type="entry name" value="autotrans_barl"/>
    <property type="match status" value="1"/>
</dbReference>
<evidence type="ECO:0000313" key="3">
    <source>
        <dbReference type="EMBL" id="MUF04001.1"/>
    </source>
</evidence>
<organism evidence="3 4">
    <name type="scientific">Pseudomonas spelaei</name>
    <dbReference type="NCBI Taxonomy" id="1055469"/>
    <lineage>
        <taxon>Bacteria</taxon>
        <taxon>Pseudomonadati</taxon>
        <taxon>Pseudomonadota</taxon>
        <taxon>Gammaproteobacteria</taxon>
        <taxon>Pseudomonadales</taxon>
        <taxon>Pseudomonadaceae</taxon>
        <taxon>Pseudomonas</taxon>
    </lineage>
</organism>
<name>A0A6I3W7U2_9PSED</name>
<dbReference type="GO" id="GO:0019867">
    <property type="term" value="C:outer membrane"/>
    <property type="evidence" value="ECO:0007669"/>
    <property type="project" value="InterPro"/>
</dbReference>
<dbReference type="InterPro" id="IPR036709">
    <property type="entry name" value="Autotransporte_beta_dom_sf"/>
</dbReference>